<evidence type="ECO:0000313" key="2">
    <source>
        <dbReference type="Proteomes" id="UP000288805"/>
    </source>
</evidence>
<dbReference type="InterPro" id="IPR012337">
    <property type="entry name" value="RNaseH-like_sf"/>
</dbReference>
<dbReference type="GO" id="GO:0003676">
    <property type="term" value="F:nucleic acid binding"/>
    <property type="evidence" value="ECO:0007669"/>
    <property type="project" value="InterPro"/>
</dbReference>
<organism evidence="1 2">
    <name type="scientific">Vitis vinifera</name>
    <name type="common">Grape</name>
    <dbReference type="NCBI Taxonomy" id="29760"/>
    <lineage>
        <taxon>Eukaryota</taxon>
        <taxon>Viridiplantae</taxon>
        <taxon>Streptophyta</taxon>
        <taxon>Embryophyta</taxon>
        <taxon>Tracheophyta</taxon>
        <taxon>Spermatophyta</taxon>
        <taxon>Magnoliopsida</taxon>
        <taxon>eudicotyledons</taxon>
        <taxon>Gunneridae</taxon>
        <taxon>Pentapetalae</taxon>
        <taxon>rosids</taxon>
        <taxon>Vitales</taxon>
        <taxon>Vitaceae</taxon>
        <taxon>Viteae</taxon>
        <taxon>Vitis</taxon>
    </lineage>
</organism>
<evidence type="ECO:0008006" key="3">
    <source>
        <dbReference type="Google" id="ProtNLM"/>
    </source>
</evidence>
<sequence length="229" mass="25840">MKLNSSKCTFEAHPIVALTNQPLRSILHKPDLSGRMLKWAIELKLGREGVVDSTHRWSLPNLRIRSRLLLQSPTGEQLEQAILIGFPVSNNEAEYEVILSGLNLALALLASKLEICNDSQLVLNEWAIKRIPRTGNVQVDALVGVATTLPCQEEGIKWTHEIENYLRTRDLPEESKHAHKVRMQAARFTLIGDRLYRRSFGGPYLICLDSRKAQYVLVELYEGICGSLT</sequence>
<dbReference type="Gene3D" id="3.30.420.10">
    <property type="entry name" value="Ribonuclease H-like superfamily/Ribonuclease H"/>
    <property type="match status" value="1"/>
</dbReference>
<protein>
    <recommendedName>
        <fullName evidence="3">RNase H type-1 domain-containing protein</fullName>
    </recommendedName>
</protein>
<dbReference type="AlphaFoldDB" id="A0A438C565"/>
<gene>
    <name evidence="1" type="ORF">CK203_116028</name>
</gene>
<reference evidence="1 2" key="1">
    <citation type="journal article" date="2018" name="PLoS Genet.">
        <title>Population sequencing reveals clonal diversity and ancestral inbreeding in the grapevine cultivar Chardonnay.</title>
        <authorList>
            <person name="Roach M.J."/>
            <person name="Johnson D.L."/>
            <person name="Bohlmann J."/>
            <person name="van Vuuren H.J."/>
            <person name="Jones S.J."/>
            <person name="Pretorius I.S."/>
            <person name="Schmidt S.A."/>
            <person name="Borneman A.R."/>
        </authorList>
    </citation>
    <scope>NUCLEOTIDE SEQUENCE [LARGE SCALE GENOMIC DNA]</scope>
    <source>
        <strain evidence="2">cv. Chardonnay</strain>
        <tissue evidence="1">Leaf</tissue>
    </source>
</reference>
<proteinExistence type="predicted"/>
<dbReference type="PANTHER" id="PTHR48475:SF2">
    <property type="entry name" value="RIBONUCLEASE H"/>
    <property type="match status" value="1"/>
</dbReference>
<evidence type="ECO:0000313" key="1">
    <source>
        <dbReference type="EMBL" id="RVW18279.1"/>
    </source>
</evidence>
<accession>A0A438C565</accession>
<name>A0A438C565_VITVI</name>
<dbReference type="EMBL" id="QGNW01002538">
    <property type="protein sequence ID" value="RVW18279.1"/>
    <property type="molecule type" value="Genomic_DNA"/>
</dbReference>
<dbReference type="PANTHER" id="PTHR48475">
    <property type="entry name" value="RIBONUCLEASE H"/>
    <property type="match status" value="1"/>
</dbReference>
<comment type="caution">
    <text evidence="1">The sequence shown here is derived from an EMBL/GenBank/DDBJ whole genome shotgun (WGS) entry which is preliminary data.</text>
</comment>
<dbReference type="SUPFAM" id="SSF53098">
    <property type="entry name" value="Ribonuclease H-like"/>
    <property type="match status" value="1"/>
</dbReference>
<dbReference type="Proteomes" id="UP000288805">
    <property type="component" value="Unassembled WGS sequence"/>
</dbReference>
<dbReference type="InterPro" id="IPR036397">
    <property type="entry name" value="RNaseH_sf"/>
</dbReference>